<dbReference type="GO" id="GO:0000287">
    <property type="term" value="F:magnesium ion binding"/>
    <property type="evidence" value="ECO:0007669"/>
    <property type="project" value="TreeGrafter"/>
</dbReference>
<comment type="caution">
    <text evidence="5">The sequence shown here is derived from an EMBL/GenBank/DDBJ whole genome shotgun (WGS) entry which is preliminary data.</text>
</comment>
<evidence type="ECO:0000259" key="4">
    <source>
        <dbReference type="SMART" id="SM00922"/>
    </source>
</evidence>
<dbReference type="SMART" id="SM00922">
    <property type="entry name" value="MR_MLE"/>
    <property type="match status" value="1"/>
</dbReference>
<evidence type="ECO:0000256" key="2">
    <source>
        <dbReference type="ARBA" id="ARBA00022723"/>
    </source>
</evidence>
<dbReference type="EMBL" id="PYGA01000013">
    <property type="protein sequence ID" value="PSK95884.1"/>
    <property type="molecule type" value="Genomic_DNA"/>
</dbReference>
<dbReference type="SUPFAM" id="SSF54826">
    <property type="entry name" value="Enolase N-terminal domain-like"/>
    <property type="match status" value="1"/>
</dbReference>
<reference evidence="5 6" key="1">
    <citation type="submission" date="2018-03" db="EMBL/GenBank/DDBJ databases">
        <title>Genomic Encyclopedia of Archaeal and Bacterial Type Strains, Phase II (KMG-II): from individual species to whole genera.</title>
        <authorList>
            <person name="Goeker M."/>
        </authorList>
    </citation>
    <scope>NUCLEOTIDE SEQUENCE [LARGE SCALE GENOMIC DNA]</scope>
    <source>
        <strain evidence="5 6">DSM 45312</strain>
    </source>
</reference>
<dbReference type="Pfam" id="PF13378">
    <property type="entry name" value="MR_MLE_C"/>
    <property type="match status" value="1"/>
</dbReference>
<dbReference type="GO" id="GO:0016836">
    <property type="term" value="F:hydro-lyase activity"/>
    <property type="evidence" value="ECO:0007669"/>
    <property type="project" value="TreeGrafter"/>
</dbReference>
<dbReference type="InterPro" id="IPR029065">
    <property type="entry name" value="Enolase_C-like"/>
</dbReference>
<evidence type="ECO:0000313" key="6">
    <source>
        <dbReference type="Proteomes" id="UP000240542"/>
    </source>
</evidence>
<dbReference type="InterPro" id="IPR018110">
    <property type="entry name" value="Mandel_Rmase/mucon_lact_enz_CS"/>
</dbReference>
<keyword evidence="6" id="KW-1185">Reference proteome</keyword>
<dbReference type="PANTHER" id="PTHR13794">
    <property type="entry name" value="ENOLASE SUPERFAMILY, MANDELATE RACEMASE"/>
    <property type="match status" value="1"/>
</dbReference>
<dbReference type="PANTHER" id="PTHR13794:SF58">
    <property type="entry name" value="MITOCHONDRIAL ENOLASE SUPERFAMILY MEMBER 1"/>
    <property type="match status" value="1"/>
</dbReference>
<dbReference type="PROSITE" id="PS00909">
    <property type="entry name" value="MR_MLE_2"/>
    <property type="match status" value="1"/>
</dbReference>
<dbReference type="CDD" id="cd03316">
    <property type="entry name" value="MR_like"/>
    <property type="match status" value="1"/>
</dbReference>
<protein>
    <submittedName>
        <fullName evidence="5">L-alanine-DL-glutamate epimerase-like enolase superfamily enzyme</fullName>
    </submittedName>
</protein>
<sequence>MSRITAARLRVLRAPAADGIAMSFAPLRHRSAVLVELDTDDGLTGHGESWINYPPWAASERVATLREGVFPRIVGADPRDIGAVHRSLCAGLEPLGRQWGAPGPVMQAISAVDIALWDLAGHASGLAMSRVAGDRVREEVAVYASSLGPGDVAAQARRCVAAGHDAVKVKLGFGRADDERILAEARGVLGAAPALYADANQAWDLAEAAAMAPILRAYDVAWIEEPLRGNRLPELEELHRRTGLPIATGENVYGIGEFRRLAASPAIAVLQPDIAKAGGITEALAVCEAAAAHGTAVLPHLYGGAVAFAATLQLAAMARPVAAVEYDIRDNPLRDPLLVDPPVPDRGRIAVPDAPGLGIPLDTAAIAAVTRPHPREEPES</sequence>
<dbReference type="Gene3D" id="3.20.20.120">
    <property type="entry name" value="Enolase-like C-terminal domain"/>
    <property type="match status" value="1"/>
</dbReference>
<keyword evidence="3" id="KW-0460">Magnesium</keyword>
<evidence type="ECO:0000256" key="1">
    <source>
        <dbReference type="ARBA" id="ARBA00001946"/>
    </source>
</evidence>
<dbReference type="GO" id="GO:0016052">
    <property type="term" value="P:carbohydrate catabolic process"/>
    <property type="evidence" value="ECO:0007669"/>
    <property type="project" value="TreeGrafter"/>
</dbReference>
<dbReference type="InterPro" id="IPR046945">
    <property type="entry name" value="RHMD-like"/>
</dbReference>
<proteinExistence type="predicted"/>
<dbReference type="SUPFAM" id="SSF51604">
    <property type="entry name" value="Enolase C-terminal domain-like"/>
    <property type="match status" value="1"/>
</dbReference>
<dbReference type="AlphaFoldDB" id="A0A2P8DF96"/>
<dbReference type="RefSeq" id="WP_106584345.1">
    <property type="nucleotide sequence ID" value="NZ_PYGA01000013.1"/>
</dbReference>
<accession>A0A2P8DF96</accession>
<dbReference type="InterPro" id="IPR036849">
    <property type="entry name" value="Enolase-like_C_sf"/>
</dbReference>
<dbReference type="SFLD" id="SFLDS00001">
    <property type="entry name" value="Enolase"/>
    <property type="match status" value="1"/>
</dbReference>
<name>A0A2P8DF96_9ACTN</name>
<dbReference type="Proteomes" id="UP000240542">
    <property type="component" value="Unassembled WGS sequence"/>
</dbReference>
<gene>
    <name evidence="5" type="ORF">CLV63_11347</name>
</gene>
<dbReference type="GO" id="GO:0009063">
    <property type="term" value="P:amino acid catabolic process"/>
    <property type="evidence" value="ECO:0007669"/>
    <property type="project" value="InterPro"/>
</dbReference>
<keyword evidence="2" id="KW-0479">Metal-binding</keyword>
<dbReference type="Pfam" id="PF02746">
    <property type="entry name" value="MR_MLE_N"/>
    <property type="match status" value="1"/>
</dbReference>
<organism evidence="5 6">
    <name type="scientific">Murinocardiopsis flavida</name>
    <dbReference type="NCBI Taxonomy" id="645275"/>
    <lineage>
        <taxon>Bacteria</taxon>
        <taxon>Bacillati</taxon>
        <taxon>Actinomycetota</taxon>
        <taxon>Actinomycetes</taxon>
        <taxon>Streptosporangiales</taxon>
        <taxon>Nocardiopsidaceae</taxon>
        <taxon>Murinocardiopsis</taxon>
    </lineage>
</organism>
<dbReference type="InterPro" id="IPR013341">
    <property type="entry name" value="Mandelate_racemase_N_dom"/>
</dbReference>
<dbReference type="SFLD" id="SFLDG00179">
    <property type="entry name" value="mandelate_racemase"/>
    <property type="match status" value="1"/>
</dbReference>
<dbReference type="InterPro" id="IPR029017">
    <property type="entry name" value="Enolase-like_N"/>
</dbReference>
<feature type="domain" description="Mandelate racemase/muconate lactonizing enzyme C-terminal" evidence="4">
    <location>
        <begin position="149"/>
        <end position="245"/>
    </location>
</feature>
<dbReference type="InterPro" id="IPR013342">
    <property type="entry name" value="Mandelate_racemase_C"/>
</dbReference>
<evidence type="ECO:0000313" key="5">
    <source>
        <dbReference type="EMBL" id="PSK95884.1"/>
    </source>
</evidence>
<comment type="cofactor">
    <cofactor evidence="1">
        <name>Mg(2+)</name>
        <dbReference type="ChEBI" id="CHEBI:18420"/>
    </cofactor>
</comment>
<dbReference type="Gene3D" id="3.30.390.10">
    <property type="entry name" value="Enolase-like, N-terminal domain"/>
    <property type="match status" value="1"/>
</dbReference>
<dbReference type="OrthoDB" id="9796450at2"/>
<evidence type="ECO:0000256" key="3">
    <source>
        <dbReference type="ARBA" id="ARBA00022842"/>
    </source>
</evidence>